<dbReference type="PANTHER" id="PTHR35528:SF3">
    <property type="entry name" value="BLL1675 PROTEIN"/>
    <property type="match status" value="1"/>
</dbReference>
<name>A0A6J4LX43_9CYAN</name>
<sequence>MSKSRLFKWRHFVPAIIIRCVRWYCHYSLSYKEVEELAQERGLRVDHSSIYRWVQAYSPQLDKRCRRHLRLSSNSWRVDEVYVKGTGCSVA</sequence>
<reference evidence="1" key="1">
    <citation type="submission" date="2020-02" db="EMBL/GenBank/DDBJ databases">
        <authorList>
            <person name="Meier V. D."/>
        </authorList>
    </citation>
    <scope>NUCLEOTIDE SEQUENCE</scope>
    <source>
        <strain evidence="1">AVDCRST_MAG94</strain>
    </source>
</reference>
<dbReference type="AlphaFoldDB" id="A0A6J4LX43"/>
<gene>
    <name evidence="1" type="ORF">AVDCRST_MAG94-2450</name>
</gene>
<evidence type="ECO:0008006" key="2">
    <source>
        <dbReference type="Google" id="ProtNLM"/>
    </source>
</evidence>
<proteinExistence type="predicted"/>
<protein>
    <recommendedName>
        <fullName evidence="2">Mobile element protein</fullName>
    </recommendedName>
</protein>
<evidence type="ECO:0000313" key="1">
    <source>
        <dbReference type="EMBL" id="CAA9344184.1"/>
    </source>
</evidence>
<dbReference type="InterPro" id="IPR052183">
    <property type="entry name" value="IS_Transposase"/>
</dbReference>
<dbReference type="EMBL" id="CADCTY010000857">
    <property type="protein sequence ID" value="CAA9344184.1"/>
    <property type="molecule type" value="Genomic_DNA"/>
</dbReference>
<dbReference type="PANTHER" id="PTHR35528">
    <property type="entry name" value="BLL1675 PROTEIN"/>
    <property type="match status" value="1"/>
</dbReference>
<accession>A0A6J4LX43</accession>
<organism evidence="1">
    <name type="scientific">uncultured Leptolyngbya sp</name>
    <dbReference type="NCBI Taxonomy" id="332963"/>
    <lineage>
        <taxon>Bacteria</taxon>
        <taxon>Bacillati</taxon>
        <taxon>Cyanobacteriota</taxon>
        <taxon>Cyanophyceae</taxon>
        <taxon>Leptolyngbyales</taxon>
        <taxon>Leptolyngbyaceae</taxon>
        <taxon>Leptolyngbya group</taxon>
        <taxon>Leptolyngbya</taxon>
        <taxon>environmental samples</taxon>
    </lineage>
</organism>